<dbReference type="EMBL" id="JAVRJZ010000015">
    <property type="protein sequence ID" value="KAK2712609.1"/>
    <property type="molecule type" value="Genomic_DNA"/>
</dbReference>
<protein>
    <recommendedName>
        <fullName evidence="1">Coiled-coil protein 142 C-terminal domain-containing protein</fullName>
    </recommendedName>
</protein>
<feature type="domain" description="Coiled-coil protein 142 C-terminal" evidence="1">
    <location>
        <begin position="337"/>
        <end position="502"/>
    </location>
</feature>
<name>A0AA88HLQ5_ARTSF</name>
<proteinExistence type="predicted"/>
<feature type="non-terminal residue" evidence="2">
    <location>
        <position position="1"/>
    </location>
</feature>
<evidence type="ECO:0000313" key="2">
    <source>
        <dbReference type="EMBL" id="KAK2712609.1"/>
    </source>
</evidence>
<dbReference type="InterPro" id="IPR055350">
    <property type="entry name" value="CCDC142_C"/>
</dbReference>
<comment type="caution">
    <text evidence="2">The sequence shown here is derived from an EMBL/GenBank/DDBJ whole genome shotgun (WGS) entry which is preliminary data.</text>
</comment>
<sequence>MKLLIHEEIRAQSAQDIIKENIECIQEKVTEILLESVAEFMDKARGETVGSRDRITLLQTDIFMESNFRLFMDVLSHSKEFEEHKDLLKVVEKLERYAIKTAYSEAFAIIKHDFLWRELKSKHEPLWTWLPKIIVNDEVFLKRTLKLLTKDALEFGEGSENFITFKNSVEIVIDDALVCGWLYAIYSAKISENDSVVKKVAALVDVLEKLHLMLKSVNTSSSILERNGDTITLKQRKQVRISSKDASARTVPSSGARGIGIHASPNDQDYLLFRPKSQKSGLRRIHSVQEGSEQLKQNIAHEIKPTKIRLPPKMAADYWHAVQMTTKTIFETAEIESFRLLENNQWENYFLVTQASLSRAADILQDLLNLDICLDVASEGSITFGVLETSLGTEKRQDIERTFKIYKAKPIEKRELIKEPVKQATKTVIYKYFNIIDGYWEKDELSSTPSNYVQYLIDECLDPVVCGTRKLDAYHQYSVCSIAIDATCAAWLNCILNLQVKF</sequence>
<keyword evidence="3" id="KW-1185">Reference proteome</keyword>
<reference evidence="2" key="1">
    <citation type="submission" date="2023-07" db="EMBL/GenBank/DDBJ databases">
        <title>Chromosome-level genome assembly of Artemia franciscana.</title>
        <authorList>
            <person name="Jo E."/>
        </authorList>
    </citation>
    <scope>NUCLEOTIDE SEQUENCE</scope>
    <source>
        <tissue evidence="2">Whole body</tissue>
    </source>
</reference>
<evidence type="ECO:0000313" key="3">
    <source>
        <dbReference type="Proteomes" id="UP001187531"/>
    </source>
</evidence>
<gene>
    <name evidence="2" type="ORF">QYM36_011332</name>
</gene>
<dbReference type="AlphaFoldDB" id="A0AA88HLQ5"/>
<accession>A0AA88HLQ5</accession>
<dbReference type="Pfam" id="PF14923">
    <property type="entry name" value="CCDC142"/>
    <property type="match status" value="1"/>
</dbReference>
<evidence type="ECO:0000259" key="1">
    <source>
        <dbReference type="Pfam" id="PF14923"/>
    </source>
</evidence>
<dbReference type="Proteomes" id="UP001187531">
    <property type="component" value="Unassembled WGS sequence"/>
</dbReference>
<organism evidence="2 3">
    <name type="scientific">Artemia franciscana</name>
    <name type="common">Brine shrimp</name>
    <name type="synonym">Artemia sanfranciscana</name>
    <dbReference type="NCBI Taxonomy" id="6661"/>
    <lineage>
        <taxon>Eukaryota</taxon>
        <taxon>Metazoa</taxon>
        <taxon>Ecdysozoa</taxon>
        <taxon>Arthropoda</taxon>
        <taxon>Crustacea</taxon>
        <taxon>Branchiopoda</taxon>
        <taxon>Anostraca</taxon>
        <taxon>Artemiidae</taxon>
        <taxon>Artemia</taxon>
    </lineage>
</organism>